<comment type="caution">
    <text evidence="1">The sequence shown here is derived from an EMBL/GenBank/DDBJ whole genome shotgun (WGS) entry which is preliminary data.</text>
</comment>
<reference evidence="1" key="1">
    <citation type="submission" date="2022-04" db="EMBL/GenBank/DDBJ databases">
        <title>Genome of the entomopathogenic fungus Entomophthora muscae.</title>
        <authorList>
            <person name="Elya C."/>
            <person name="Lovett B.R."/>
            <person name="Lee E."/>
            <person name="Macias A.M."/>
            <person name="Hajek A.E."/>
            <person name="De Bivort B.L."/>
            <person name="Kasson M.T."/>
            <person name="De Fine Licht H.H."/>
            <person name="Stajich J.E."/>
        </authorList>
    </citation>
    <scope>NUCLEOTIDE SEQUENCE</scope>
    <source>
        <strain evidence="1">Berkeley</strain>
    </source>
</reference>
<gene>
    <name evidence="1" type="primary">GAL83_2</name>
    <name evidence="1" type="ORF">DSO57_1038470</name>
</gene>
<dbReference type="Proteomes" id="UP001165960">
    <property type="component" value="Unassembled WGS sequence"/>
</dbReference>
<organism evidence="1 2">
    <name type="scientific">Entomophthora muscae</name>
    <dbReference type="NCBI Taxonomy" id="34485"/>
    <lineage>
        <taxon>Eukaryota</taxon>
        <taxon>Fungi</taxon>
        <taxon>Fungi incertae sedis</taxon>
        <taxon>Zoopagomycota</taxon>
        <taxon>Entomophthoromycotina</taxon>
        <taxon>Entomophthoromycetes</taxon>
        <taxon>Entomophthorales</taxon>
        <taxon>Entomophthoraceae</taxon>
        <taxon>Entomophthora</taxon>
    </lineage>
</organism>
<accession>A0ACC2SBT0</accession>
<evidence type="ECO:0000313" key="1">
    <source>
        <dbReference type="EMBL" id="KAJ9059729.1"/>
    </source>
</evidence>
<protein>
    <submittedName>
        <fullName evidence="1">Galactose metabolism- protein</fullName>
    </submittedName>
</protein>
<evidence type="ECO:0000313" key="2">
    <source>
        <dbReference type="Proteomes" id="UP001165960"/>
    </source>
</evidence>
<name>A0ACC2SBT0_9FUNG</name>
<keyword evidence="2" id="KW-1185">Reference proteome</keyword>
<proteinExistence type="predicted"/>
<dbReference type="EMBL" id="QTSX02005462">
    <property type="protein sequence ID" value="KAJ9059729.1"/>
    <property type="molecule type" value="Genomic_DNA"/>
</dbReference>
<sequence length="400" mass="43487">MGNTQSSQELSSSAQPRSSHGSFSSTNSRKNSSNGHGSKNLGLTSQSFGPDSGEASSLPSASGTRTFPTRRVQIKKSTSPFSESPFVGSPLIHPDDLLPQAVSSSVISPLSSSPKHSQEEIPRAGKHVTFGKRRVSSSLRDSERNLDESNLPQPDIFPSSLPDTKFTLPKETAEKIKKGVPNPLLDEQGGLPTLISWNSPAKNVYVTGTFNGWKHKIPLNKSVNEFSTVVSFPPGIHHIKFIVDDEWKCSNELLTATDHDGNLVNYIEVDSLSLPIYEPHTDIISTSPPGEYSSQIPEFNLNPPTTRRGSTASTSADPNAKNRPPALPPHLEKVILNAAPLRAETPGTSTEDYWLLPVPNHVVLNHLYACSIRDGVMAVAGTTRYRSKYVTTIYYKPVVI</sequence>